<organism evidence="1">
    <name type="scientific">Anguilla anguilla</name>
    <name type="common">European freshwater eel</name>
    <name type="synonym">Muraena anguilla</name>
    <dbReference type="NCBI Taxonomy" id="7936"/>
    <lineage>
        <taxon>Eukaryota</taxon>
        <taxon>Metazoa</taxon>
        <taxon>Chordata</taxon>
        <taxon>Craniata</taxon>
        <taxon>Vertebrata</taxon>
        <taxon>Euteleostomi</taxon>
        <taxon>Actinopterygii</taxon>
        <taxon>Neopterygii</taxon>
        <taxon>Teleostei</taxon>
        <taxon>Anguilliformes</taxon>
        <taxon>Anguillidae</taxon>
        <taxon>Anguilla</taxon>
    </lineage>
</organism>
<evidence type="ECO:0000313" key="1">
    <source>
        <dbReference type="EMBL" id="JAI01325.1"/>
    </source>
</evidence>
<reference evidence="1" key="2">
    <citation type="journal article" date="2015" name="Fish Shellfish Immunol.">
        <title>Early steps in the European eel (Anguilla anguilla)-Vibrio vulnificus interaction in the gills: Role of the RtxA13 toxin.</title>
        <authorList>
            <person name="Callol A."/>
            <person name="Pajuelo D."/>
            <person name="Ebbesson L."/>
            <person name="Teles M."/>
            <person name="MacKenzie S."/>
            <person name="Amaro C."/>
        </authorList>
    </citation>
    <scope>NUCLEOTIDE SEQUENCE</scope>
</reference>
<reference evidence="1" key="1">
    <citation type="submission" date="2014-11" db="EMBL/GenBank/DDBJ databases">
        <authorList>
            <person name="Amaro Gonzalez C."/>
        </authorList>
    </citation>
    <scope>NUCLEOTIDE SEQUENCE</scope>
</reference>
<sequence>MPYLFNYKDTVFISVVIVTCFSSALPLGPCACQNLSEIMMLLVLWLASQLQRFSFYF</sequence>
<accession>A0A0E9XFC4</accession>
<protein>
    <submittedName>
        <fullName evidence="1">Uncharacterized protein</fullName>
    </submittedName>
</protein>
<proteinExistence type="predicted"/>
<dbReference type="EMBL" id="GBXM01007253">
    <property type="protein sequence ID" value="JAI01325.1"/>
    <property type="molecule type" value="Transcribed_RNA"/>
</dbReference>
<name>A0A0E9XFC4_ANGAN</name>
<dbReference type="AlphaFoldDB" id="A0A0E9XFC4"/>